<dbReference type="Pfam" id="PF02639">
    <property type="entry name" value="DUF188"/>
    <property type="match status" value="1"/>
</dbReference>
<dbReference type="PANTHER" id="PTHR35146">
    <property type="entry name" value="UPF0178 PROTEIN YAII"/>
    <property type="match status" value="1"/>
</dbReference>
<proteinExistence type="inferred from homology"/>
<dbReference type="Proteomes" id="UP000195305">
    <property type="component" value="Unassembled WGS sequence"/>
</dbReference>
<sequence length="146" mass="16797">MRILVDGDATPYKDEIYSLTKTYHIEMHVYVDYAHILKDVPYQVIECDIGHDSVDLFLLSHLQKQDILITQDYGLAALALGKGAYILHISGMEITSQNIDELLLRRYIGAHQRKSGKHIKGPSKQTQEDKQYFLAQLENLLKKLNR</sequence>
<dbReference type="PANTHER" id="PTHR35146:SF1">
    <property type="entry name" value="UPF0178 PROTEIN YAII"/>
    <property type="match status" value="1"/>
</dbReference>
<dbReference type="AlphaFoldDB" id="A0A1Y4SRS7"/>
<protein>
    <recommendedName>
        <fullName evidence="2">UPF0178 protein B5E75_13280</fullName>
    </recommendedName>
</protein>
<dbReference type="RefSeq" id="WP_087360168.1">
    <property type="nucleotide sequence ID" value="NZ_JACJKO010000049.1"/>
</dbReference>
<accession>A0A1Y4SRS7</accession>
<dbReference type="OrthoDB" id="9798918at2"/>
<dbReference type="InterPro" id="IPR003791">
    <property type="entry name" value="UPF0178"/>
</dbReference>
<dbReference type="HAMAP" id="MF_00489">
    <property type="entry name" value="UPF0178"/>
    <property type="match status" value="1"/>
</dbReference>
<name>A0A1Y4SRS7_9FIRM</name>
<evidence type="ECO:0000313" key="4">
    <source>
        <dbReference type="Proteomes" id="UP000195305"/>
    </source>
</evidence>
<evidence type="ECO:0000256" key="2">
    <source>
        <dbReference type="HAMAP-Rule" id="MF_00489"/>
    </source>
</evidence>
<reference evidence="3 4" key="1">
    <citation type="journal article" date="2018" name="BMC Genomics">
        <title>Whole genome sequencing and function prediction of 133 gut anaerobes isolated from chicken caecum in pure cultures.</title>
        <authorList>
            <person name="Medvecky M."/>
            <person name="Cejkova D."/>
            <person name="Polansky O."/>
            <person name="Karasova D."/>
            <person name="Kubasova T."/>
            <person name="Cizek A."/>
            <person name="Rychlik I."/>
        </authorList>
    </citation>
    <scope>NUCLEOTIDE SEQUENCE [LARGE SCALE GENOMIC DNA]</scope>
    <source>
        <strain evidence="3 4">An13</strain>
    </source>
</reference>
<evidence type="ECO:0000256" key="1">
    <source>
        <dbReference type="ARBA" id="ARBA00008522"/>
    </source>
</evidence>
<gene>
    <name evidence="3" type="ORF">B5E75_13280</name>
</gene>
<comment type="caution">
    <text evidence="3">The sequence shown here is derived from an EMBL/GenBank/DDBJ whole genome shotgun (WGS) entry which is preliminary data.</text>
</comment>
<comment type="similarity">
    <text evidence="1 2">Belongs to the UPF0178 family.</text>
</comment>
<keyword evidence="4" id="KW-1185">Reference proteome</keyword>
<organism evidence="3 4">
    <name type="scientific">Massilimicrobiota timonensis</name>
    <dbReference type="NCBI Taxonomy" id="1776392"/>
    <lineage>
        <taxon>Bacteria</taxon>
        <taxon>Bacillati</taxon>
        <taxon>Bacillota</taxon>
        <taxon>Erysipelotrichia</taxon>
        <taxon>Erysipelotrichales</taxon>
        <taxon>Erysipelotrichaceae</taxon>
        <taxon>Massilimicrobiota</taxon>
    </lineage>
</organism>
<evidence type="ECO:0000313" key="3">
    <source>
        <dbReference type="EMBL" id="OUQ31503.1"/>
    </source>
</evidence>
<dbReference type="EMBL" id="NFLJ01000055">
    <property type="protein sequence ID" value="OUQ31503.1"/>
    <property type="molecule type" value="Genomic_DNA"/>
</dbReference>